<comment type="caution">
    <text evidence="2">The sequence shown here is derived from an EMBL/GenBank/DDBJ whole genome shotgun (WGS) entry which is preliminary data.</text>
</comment>
<dbReference type="SFLD" id="SFLDS00028">
    <property type="entry name" value="Proline_Racemase"/>
    <property type="match status" value="1"/>
</dbReference>
<dbReference type="PANTHER" id="PTHR33442">
    <property type="entry name" value="TRANS-3-HYDROXY-L-PROLINE DEHYDRATASE"/>
    <property type="match status" value="1"/>
</dbReference>
<dbReference type="Gene3D" id="3.10.310.10">
    <property type="entry name" value="Diaminopimelate Epimerase, Chain A, domain 1"/>
    <property type="match status" value="2"/>
</dbReference>
<dbReference type="PANTHER" id="PTHR33442:SF1">
    <property type="entry name" value="TRANS-3-HYDROXY-L-PROLINE DEHYDRATASE"/>
    <property type="match status" value="1"/>
</dbReference>
<dbReference type="Proteomes" id="UP000279859">
    <property type="component" value="Unassembled WGS sequence"/>
</dbReference>
<sequence>MWHITSRVRTVDYHTAGEPFRIVPEVPVDIAGATVAERRVFAQQSGDVDAIRQLLVREPRGHADMYGGFIVPPDDDGADFGVLFWHGDGYSTACGHGTIALGVWAVQSGRVAAATDGVTPVTMDVPSGRVVAHVRCEAGVVTGVLFENVPSYPVARGIEVATSVGPVEADLAFGGALYASVEAKALGLSVVPADYVRLLQLGREIKWALNDSRLARHPLDDRLSGVYGTIIYDDLGDSPEGPHQRNVTVFADGRIDRSPCGSGSAARIALLADAGRLAPGQVLTHDSIAGTRFLGRVRGPASVDAGSSAIRGAVIPEVEGMAYRTGEHAFVLDPDDPIGTGLVLR</sequence>
<dbReference type="SUPFAM" id="SSF54506">
    <property type="entry name" value="Diaminopimelate epimerase-like"/>
    <property type="match status" value="1"/>
</dbReference>
<dbReference type="OrthoDB" id="181267at2"/>
<accession>A0A3M8LCB2</accession>
<dbReference type="EMBL" id="RDSR01000014">
    <property type="protein sequence ID" value="RNE62128.1"/>
    <property type="molecule type" value="Genomic_DNA"/>
</dbReference>
<proteinExistence type="inferred from homology"/>
<name>A0A3M8LCB2_9MICO</name>
<dbReference type="GO" id="GO:0016836">
    <property type="term" value="F:hydro-lyase activity"/>
    <property type="evidence" value="ECO:0007669"/>
    <property type="project" value="TreeGrafter"/>
</dbReference>
<comment type="similarity">
    <text evidence="1">Belongs to the proline racemase family.</text>
</comment>
<evidence type="ECO:0000313" key="3">
    <source>
        <dbReference type="Proteomes" id="UP000279859"/>
    </source>
</evidence>
<dbReference type="InterPro" id="IPR008794">
    <property type="entry name" value="Pro_racemase_fam"/>
</dbReference>
<dbReference type="PIRSF" id="PIRSF029792">
    <property type="entry name" value="Pro_racemase"/>
    <property type="match status" value="1"/>
</dbReference>
<protein>
    <submittedName>
        <fullName evidence="2">Proline racemase</fullName>
    </submittedName>
</protein>
<organism evidence="2 3">
    <name type="scientific">Cryobacterium tepidiphilum</name>
    <dbReference type="NCBI Taxonomy" id="2486026"/>
    <lineage>
        <taxon>Bacteria</taxon>
        <taxon>Bacillati</taxon>
        <taxon>Actinomycetota</taxon>
        <taxon>Actinomycetes</taxon>
        <taxon>Micrococcales</taxon>
        <taxon>Microbacteriaceae</taxon>
        <taxon>Cryobacterium</taxon>
    </lineage>
</organism>
<keyword evidence="3" id="KW-1185">Reference proteome</keyword>
<dbReference type="AlphaFoldDB" id="A0A3M8LCB2"/>
<gene>
    <name evidence="2" type="ORF">EEJ31_09445</name>
</gene>
<reference evidence="2 3" key="1">
    <citation type="submission" date="2018-11" db="EMBL/GenBank/DDBJ databases">
        <title>Cryobacterium sp. nov., isolated from rhizosphere soil of lettuce.</title>
        <authorList>
            <person name="Wang Y."/>
        </authorList>
    </citation>
    <scope>NUCLEOTIDE SEQUENCE [LARGE SCALE GENOMIC DNA]</scope>
    <source>
        <strain evidence="2 3">NEAU-85</strain>
    </source>
</reference>
<evidence type="ECO:0000256" key="1">
    <source>
        <dbReference type="ARBA" id="ARBA00007529"/>
    </source>
</evidence>
<dbReference type="Pfam" id="PF05544">
    <property type="entry name" value="Pro_racemase"/>
    <property type="match status" value="1"/>
</dbReference>
<evidence type="ECO:0000313" key="2">
    <source>
        <dbReference type="EMBL" id="RNE62128.1"/>
    </source>
</evidence>